<accession>A0A951PBV9</accession>
<feature type="domain" description="Glycosyl transferase family 1" evidence="1">
    <location>
        <begin position="215"/>
        <end position="382"/>
    </location>
</feature>
<dbReference type="EMBL" id="JAHHHV010000071">
    <property type="protein sequence ID" value="MBW4466882.1"/>
    <property type="molecule type" value="Genomic_DNA"/>
</dbReference>
<dbReference type="InterPro" id="IPR050194">
    <property type="entry name" value="Glycosyltransferase_grp1"/>
</dbReference>
<comment type="caution">
    <text evidence="3">The sequence shown here is derived from an EMBL/GenBank/DDBJ whole genome shotgun (WGS) entry which is preliminary data.</text>
</comment>
<dbReference type="PANTHER" id="PTHR45947">
    <property type="entry name" value="SULFOQUINOVOSYL TRANSFERASE SQD2"/>
    <property type="match status" value="1"/>
</dbReference>
<dbReference type="AlphaFoldDB" id="A0A951PBV9"/>
<organism evidence="3 4">
    <name type="scientific">Pegethrix bostrychoides GSE-TBD4-15B</name>
    <dbReference type="NCBI Taxonomy" id="2839662"/>
    <lineage>
        <taxon>Bacteria</taxon>
        <taxon>Bacillati</taxon>
        <taxon>Cyanobacteriota</taxon>
        <taxon>Cyanophyceae</taxon>
        <taxon>Oculatellales</taxon>
        <taxon>Oculatellaceae</taxon>
        <taxon>Pegethrix</taxon>
    </lineage>
</organism>
<dbReference type="InterPro" id="IPR028098">
    <property type="entry name" value="Glyco_trans_4-like_N"/>
</dbReference>
<dbReference type="SUPFAM" id="SSF53756">
    <property type="entry name" value="UDP-Glycosyltransferase/glycogen phosphorylase"/>
    <property type="match status" value="1"/>
</dbReference>
<gene>
    <name evidence="3" type="ORF">KME07_15770</name>
</gene>
<feature type="domain" description="Glycosyltransferase subfamily 4-like N-terminal" evidence="2">
    <location>
        <begin position="16"/>
        <end position="200"/>
    </location>
</feature>
<name>A0A951PBV9_9CYAN</name>
<dbReference type="Pfam" id="PF13579">
    <property type="entry name" value="Glyco_trans_4_4"/>
    <property type="match status" value="1"/>
</dbReference>
<proteinExistence type="predicted"/>
<dbReference type="GO" id="GO:0016758">
    <property type="term" value="F:hexosyltransferase activity"/>
    <property type="evidence" value="ECO:0007669"/>
    <property type="project" value="TreeGrafter"/>
</dbReference>
<evidence type="ECO:0000313" key="3">
    <source>
        <dbReference type="EMBL" id="MBW4466882.1"/>
    </source>
</evidence>
<sequence>MRILIYSYNYHPEPIGIAPLMTELAEGLVSRGHEVRVVTGMPNYPQRQIYDDYQGKLYCTEECNGVIIQRSCIWIRPKPGLLTRMLLDGSFVASSLVQAFRGWRPDVILLTVPPLPVSVPAALLGFVYNCPVVLNLQDILPEAAVHVGLIKNKQAIRVFEALEKFAYRTASVISVISDGFTENLVGKGVAKQKIRCIPNWVDTQFIRPMDTNNSFRQAYGLEDKFVVMYSGNIALTQGLETVIWAAAQLCHLPEIRFVIVGEKKALEKLRQACEQYGATNVLLLPFQPREQLPEMLAAADVGLVVQKRNVIGFNMPSKIQVLMASGRPIIASVASEGTAARAIRQSAGGIVVEPEQPNLLAAAVEELYRNPEQAHRLAQQGRAYALQNYAFEKALSRYEELFYDVTSSGLNAQARPNLQAHPNEAMSNAVTISVPSGDVAA</sequence>
<dbReference type="NCBIfam" id="NF007640">
    <property type="entry name" value="PRK10307.1"/>
    <property type="match status" value="1"/>
</dbReference>
<dbReference type="PANTHER" id="PTHR45947:SF3">
    <property type="entry name" value="SULFOQUINOVOSYL TRANSFERASE SQD2"/>
    <property type="match status" value="1"/>
</dbReference>
<dbReference type="CDD" id="cd03794">
    <property type="entry name" value="GT4_WbuB-like"/>
    <property type="match status" value="1"/>
</dbReference>
<dbReference type="InterPro" id="IPR001296">
    <property type="entry name" value="Glyco_trans_1"/>
</dbReference>
<dbReference type="Gene3D" id="3.40.50.2000">
    <property type="entry name" value="Glycogen Phosphorylase B"/>
    <property type="match status" value="2"/>
</dbReference>
<evidence type="ECO:0000259" key="2">
    <source>
        <dbReference type="Pfam" id="PF13579"/>
    </source>
</evidence>
<evidence type="ECO:0000313" key="4">
    <source>
        <dbReference type="Proteomes" id="UP000707356"/>
    </source>
</evidence>
<dbReference type="Proteomes" id="UP000707356">
    <property type="component" value="Unassembled WGS sequence"/>
</dbReference>
<dbReference type="Pfam" id="PF00534">
    <property type="entry name" value="Glycos_transf_1"/>
    <property type="match status" value="1"/>
</dbReference>
<evidence type="ECO:0000259" key="1">
    <source>
        <dbReference type="Pfam" id="PF00534"/>
    </source>
</evidence>
<reference evidence="3" key="2">
    <citation type="journal article" date="2022" name="Microbiol. Resour. Announc.">
        <title>Metagenome Sequencing to Explore Phylogenomics of Terrestrial Cyanobacteria.</title>
        <authorList>
            <person name="Ward R.D."/>
            <person name="Stajich J.E."/>
            <person name="Johansen J.R."/>
            <person name="Huntemann M."/>
            <person name="Clum A."/>
            <person name="Foster B."/>
            <person name="Foster B."/>
            <person name="Roux S."/>
            <person name="Palaniappan K."/>
            <person name="Varghese N."/>
            <person name="Mukherjee S."/>
            <person name="Reddy T.B.K."/>
            <person name="Daum C."/>
            <person name="Copeland A."/>
            <person name="Chen I.A."/>
            <person name="Ivanova N.N."/>
            <person name="Kyrpides N.C."/>
            <person name="Shapiro N."/>
            <person name="Eloe-Fadrosh E.A."/>
            <person name="Pietrasiak N."/>
        </authorList>
    </citation>
    <scope>NUCLEOTIDE SEQUENCE</scope>
    <source>
        <strain evidence="3">GSE-TBD4-15B</strain>
    </source>
</reference>
<protein>
    <submittedName>
        <fullName evidence="3">Glycosyltransferase family 4 protein</fullName>
    </submittedName>
</protein>
<reference evidence="3" key="1">
    <citation type="submission" date="2021-05" db="EMBL/GenBank/DDBJ databases">
        <authorList>
            <person name="Pietrasiak N."/>
            <person name="Ward R."/>
            <person name="Stajich J.E."/>
            <person name="Kurbessoian T."/>
        </authorList>
    </citation>
    <scope>NUCLEOTIDE SEQUENCE</scope>
    <source>
        <strain evidence="3">GSE-TBD4-15B</strain>
    </source>
</reference>